<organism evidence="1 2">
    <name type="scientific">Reticulomyxa filosa</name>
    <dbReference type="NCBI Taxonomy" id="46433"/>
    <lineage>
        <taxon>Eukaryota</taxon>
        <taxon>Sar</taxon>
        <taxon>Rhizaria</taxon>
        <taxon>Retaria</taxon>
        <taxon>Foraminifera</taxon>
        <taxon>Monothalamids</taxon>
        <taxon>Reticulomyxidae</taxon>
        <taxon>Reticulomyxa</taxon>
    </lineage>
</organism>
<feature type="non-terminal residue" evidence="1">
    <location>
        <position position="1"/>
    </location>
</feature>
<evidence type="ECO:0000313" key="1">
    <source>
        <dbReference type="EMBL" id="ETN99957.1"/>
    </source>
</evidence>
<dbReference type="EMBL" id="ASPP01042398">
    <property type="protein sequence ID" value="ETN99957.1"/>
    <property type="molecule type" value="Genomic_DNA"/>
</dbReference>
<keyword evidence="2" id="KW-1185">Reference proteome</keyword>
<feature type="non-terminal residue" evidence="1">
    <location>
        <position position="192"/>
    </location>
</feature>
<proteinExistence type="predicted"/>
<dbReference type="AlphaFoldDB" id="X6LDA2"/>
<evidence type="ECO:0000313" key="2">
    <source>
        <dbReference type="Proteomes" id="UP000023152"/>
    </source>
</evidence>
<comment type="caution">
    <text evidence="1">The sequence shown here is derived from an EMBL/GenBank/DDBJ whole genome shotgun (WGS) entry which is preliminary data.</text>
</comment>
<dbReference type="Proteomes" id="UP000023152">
    <property type="component" value="Unassembled WGS sequence"/>
</dbReference>
<sequence>KTWNKCKFTLPMEIDESFAILSDDDTNVHVIGGNNAKYEIQKMHVSVNVEQRFEKEELLMAKKHDLKKEMNRMKLERPYIIPFEKDRMIEDQKENQYEIEIPEEWKKMKTQIQTFENKLKEWDEEKRIDLNKMNWDDIWSFDGEFQQTKTNDLIRMNDIPSKIKTLVNYQSSVKNDVNIAAKDLEGISEKQK</sequence>
<accession>X6LDA2</accession>
<reference evidence="1 2" key="1">
    <citation type="journal article" date="2013" name="Curr. Biol.">
        <title>The Genome of the Foraminiferan Reticulomyxa filosa.</title>
        <authorList>
            <person name="Glockner G."/>
            <person name="Hulsmann N."/>
            <person name="Schleicher M."/>
            <person name="Noegel A.A."/>
            <person name="Eichinger L."/>
            <person name="Gallinger C."/>
            <person name="Pawlowski J."/>
            <person name="Sierra R."/>
            <person name="Euteneuer U."/>
            <person name="Pillet L."/>
            <person name="Moustafa A."/>
            <person name="Platzer M."/>
            <person name="Groth M."/>
            <person name="Szafranski K."/>
            <person name="Schliwa M."/>
        </authorList>
    </citation>
    <scope>NUCLEOTIDE SEQUENCE [LARGE SCALE GENOMIC DNA]</scope>
</reference>
<protein>
    <submittedName>
        <fullName evidence="1">Uncharacterized protein</fullName>
    </submittedName>
</protein>
<dbReference type="OrthoDB" id="10251809at2759"/>
<gene>
    <name evidence="1" type="ORF">RFI_37510</name>
</gene>
<name>X6LDA2_RETFI</name>